<feature type="region of interest" description="Disordered" evidence="1">
    <location>
        <begin position="1"/>
        <end position="23"/>
    </location>
</feature>
<dbReference type="SUPFAM" id="SSF57850">
    <property type="entry name" value="RING/U-box"/>
    <property type="match status" value="1"/>
</dbReference>
<feature type="compositionally biased region" description="Polar residues" evidence="1">
    <location>
        <begin position="1"/>
        <end position="12"/>
    </location>
</feature>
<proteinExistence type="predicted"/>
<reference evidence="2" key="1">
    <citation type="journal article" date="2009" name="Genetics">
        <title>Molecular Genetic Analysis of Suppressor 2 of zeste Identifies Key Functional Domains.</title>
        <authorList>
            <person name="Emmons R.B."/>
            <person name="Genetti H."/>
            <person name="Filandrinos S."/>
            <person name="Lokere J."/>
            <person name="Wu C.T."/>
        </authorList>
    </citation>
    <scope>NUCLEOTIDE SEQUENCE</scope>
</reference>
<evidence type="ECO:0000313" key="2">
    <source>
        <dbReference type="EMBL" id="AEZ05901.1"/>
    </source>
</evidence>
<protein>
    <submittedName>
        <fullName evidence="2">Suppressor 2 of zeste s95</fullName>
    </submittedName>
</protein>
<gene>
    <name evidence="2" type="primary">Su(z)2-s95</name>
</gene>
<accession>H6QXK3</accession>
<dbReference type="AlphaFoldDB" id="H6QXK3"/>
<organism evidence="2">
    <name type="scientific">Drosophila melanogaster</name>
    <name type="common">Fruit fly</name>
    <dbReference type="NCBI Taxonomy" id="7227"/>
    <lineage>
        <taxon>Eukaryota</taxon>
        <taxon>Metazoa</taxon>
        <taxon>Ecdysozoa</taxon>
        <taxon>Arthropoda</taxon>
        <taxon>Hexapoda</taxon>
        <taxon>Insecta</taxon>
        <taxon>Pterygota</taxon>
        <taxon>Neoptera</taxon>
        <taxon>Endopterygota</taxon>
        <taxon>Diptera</taxon>
        <taxon>Brachycera</taxon>
        <taxon>Muscomorpha</taxon>
        <taxon>Ephydroidea</taxon>
        <taxon>Drosophilidae</taxon>
        <taxon>Drosophila</taxon>
        <taxon>Sophophora</taxon>
    </lineage>
</organism>
<name>H6QXK3_DROME</name>
<sequence length="54" mass="6234">MHLQNTHNTMESNAAMDATSPASRDVRQFHDLITCRLCRGYMIDPTTVDYCYHT</sequence>
<evidence type="ECO:0000256" key="1">
    <source>
        <dbReference type="SAM" id="MobiDB-lite"/>
    </source>
</evidence>
<dbReference type="HOGENOM" id="CLU_251917_0_0_1"/>
<dbReference type="EMBL" id="FJ897460">
    <property type="protein sequence ID" value="AEZ05901.1"/>
    <property type="molecule type" value="Genomic_DNA"/>
</dbReference>